<organism evidence="3 4">
    <name type="scientific">Aeoliella straminimaris</name>
    <dbReference type="NCBI Taxonomy" id="2954799"/>
    <lineage>
        <taxon>Bacteria</taxon>
        <taxon>Pseudomonadati</taxon>
        <taxon>Planctomycetota</taxon>
        <taxon>Planctomycetia</taxon>
        <taxon>Pirellulales</taxon>
        <taxon>Lacipirellulaceae</taxon>
        <taxon>Aeoliella</taxon>
    </lineage>
</organism>
<dbReference type="SMART" id="SM00710">
    <property type="entry name" value="PbH1"/>
    <property type="match status" value="4"/>
</dbReference>
<dbReference type="InterPro" id="IPR001478">
    <property type="entry name" value="PDZ"/>
</dbReference>
<protein>
    <submittedName>
        <fullName evidence="3">PDZ domain-containing protein</fullName>
    </submittedName>
</protein>
<dbReference type="SUPFAM" id="SSF51126">
    <property type="entry name" value="Pectin lyase-like"/>
    <property type="match status" value="1"/>
</dbReference>
<dbReference type="Pfam" id="PF21231">
    <property type="entry name" value="GH141_M"/>
    <property type="match status" value="1"/>
</dbReference>
<dbReference type="InterPro" id="IPR048482">
    <property type="entry name" value="GH141_ins"/>
</dbReference>
<dbReference type="SUPFAM" id="SSF50156">
    <property type="entry name" value="PDZ domain-like"/>
    <property type="match status" value="1"/>
</dbReference>
<dbReference type="AlphaFoldDB" id="A0A9X2FFD5"/>
<feature type="chain" id="PRO_5040969544" evidence="1">
    <location>
        <begin position="21"/>
        <end position="782"/>
    </location>
</feature>
<dbReference type="Proteomes" id="UP001155241">
    <property type="component" value="Unassembled WGS sequence"/>
</dbReference>
<dbReference type="Gene3D" id="2.30.42.10">
    <property type="match status" value="1"/>
</dbReference>
<proteinExistence type="predicted"/>
<dbReference type="PANTHER" id="PTHR36453">
    <property type="entry name" value="SECRETED PROTEIN-RELATED"/>
    <property type="match status" value="1"/>
</dbReference>
<dbReference type="PANTHER" id="PTHR36453:SF1">
    <property type="entry name" value="RIGHT HANDED BETA HELIX DOMAIN-CONTAINING PROTEIN"/>
    <property type="match status" value="1"/>
</dbReference>
<comment type="caution">
    <text evidence="3">The sequence shown here is derived from an EMBL/GenBank/DDBJ whole genome shotgun (WGS) entry which is preliminary data.</text>
</comment>
<name>A0A9X2FFD5_9BACT</name>
<dbReference type="InterPro" id="IPR039448">
    <property type="entry name" value="Beta_helix"/>
</dbReference>
<dbReference type="Pfam" id="PF17820">
    <property type="entry name" value="PDZ_6"/>
    <property type="match status" value="1"/>
</dbReference>
<evidence type="ECO:0000313" key="3">
    <source>
        <dbReference type="EMBL" id="MCO6048167.1"/>
    </source>
</evidence>
<feature type="signal peptide" evidence="1">
    <location>
        <begin position="1"/>
        <end position="20"/>
    </location>
</feature>
<reference evidence="3" key="1">
    <citation type="submission" date="2022-06" db="EMBL/GenBank/DDBJ databases">
        <title>Aeoliella straminimaris, a novel planctomycete from sediments.</title>
        <authorList>
            <person name="Vitorino I.R."/>
            <person name="Lage O.M."/>
        </authorList>
    </citation>
    <scope>NUCLEOTIDE SEQUENCE</scope>
    <source>
        <strain evidence="3">ICT_H6.2</strain>
    </source>
</reference>
<dbReference type="InterPro" id="IPR006626">
    <property type="entry name" value="PbH1"/>
</dbReference>
<evidence type="ECO:0000259" key="2">
    <source>
        <dbReference type="PROSITE" id="PS50106"/>
    </source>
</evidence>
<dbReference type="PROSITE" id="PS50106">
    <property type="entry name" value="PDZ"/>
    <property type="match status" value="1"/>
</dbReference>
<keyword evidence="1" id="KW-0732">Signal</keyword>
<keyword evidence="4" id="KW-1185">Reference proteome</keyword>
<dbReference type="RefSeq" id="WP_252856281.1">
    <property type="nucleotide sequence ID" value="NZ_JAMXLR010000096.1"/>
</dbReference>
<dbReference type="InterPro" id="IPR011050">
    <property type="entry name" value="Pectin_lyase_fold/virulence"/>
</dbReference>
<dbReference type="EMBL" id="JAMXLR010000096">
    <property type="protein sequence ID" value="MCO6048167.1"/>
    <property type="molecule type" value="Genomic_DNA"/>
</dbReference>
<dbReference type="SMART" id="SM00228">
    <property type="entry name" value="PDZ"/>
    <property type="match status" value="1"/>
</dbReference>
<dbReference type="InterPro" id="IPR036034">
    <property type="entry name" value="PDZ_sf"/>
</dbReference>
<gene>
    <name evidence="3" type="ORF">NG895_30090</name>
</gene>
<feature type="domain" description="PDZ" evidence="2">
    <location>
        <begin position="698"/>
        <end position="766"/>
    </location>
</feature>
<dbReference type="Gene3D" id="2.160.20.10">
    <property type="entry name" value="Single-stranded right-handed beta-helix, Pectin lyase-like"/>
    <property type="match status" value="2"/>
</dbReference>
<dbReference type="Pfam" id="PF13229">
    <property type="entry name" value="Beta_helix"/>
    <property type="match status" value="1"/>
</dbReference>
<evidence type="ECO:0000256" key="1">
    <source>
        <dbReference type="SAM" id="SignalP"/>
    </source>
</evidence>
<dbReference type="InterPro" id="IPR041489">
    <property type="entry name" value="PDZ_6"/>
</dbReference>
<accession>A0A9X2FFD5</accession>
<dbReference type="InterPro" id="IPR012334">
    <property type="entry name" value="Pectin_lyas_fold"/>
</dbReference>
<evidence type="ECO:0000313" key="4">
    <source>
        <dbReference type="Proteomes" id="UP001155241"/>
    </source>
</evidence>
<sequence length="782" mass="87975">MYLMKLAFLAVLLGTPHAVAAEYYVAPNGADANPGTMERPFLSVAGAQEQIRKDPNRGIEPITVHLRAGTYYLDAPINFAEKDSGSPGSPVTYRSYESEQVELSGGRRLDLTWKPYRDGILRAKTPNGIQFDQLFVDGERQVLARYPDYNPDVLPYHGFGSDAFSPERAERWADPTGGFIHAMHRNHWGGYHYRITGKEPNHEVAYEGGWQNNRQMGMHKSYRFVENIFEELDQPGEWFHDRKTQTLYYYPKADVDLATARLEVAQLKHLVEFQGSKKHPVEHIHLVGLTFRHTARTFMETREPLLRSDWTIYRGGAVVFEDAKDCTISDCEFNQVGGNAVFVNKYNRRITIRGTHIHGAGASGVCFVGDPAAVRDPLFEYHQRQAFAEIDKTPGPKGDNFPADCIVEDCLIHDIGVVEKQATGAQISMSSGITIRHCSIYDVGRAGINISEGTFGGHLIEFCDVFDTVRETGDHGSFNSWGRDRFWNLEGAPPAELPQLALLDTEKTIIRNSRWRCDHGWDVDLDDGSSNYEIYNNLFLHGGLKLREGFHRYVHNNIAINNSLHPHVWYENSGDVVTGNIWMTRYRPVRMNGWGREIDRNLFTTEKALQASRTNGCDEHSEVGDPKFVNPIHGDYRVREGSPAFKIGFENFPMDKFGVQKQELKAIARVPVFPEPKLQEGQLHAATASQSQWRGATVASLTGEEFSAFGVNKEAGGIHLVVVPPESKAAKAGFESGDVILRVNGEEIRTVAGLRKLTMRNEISMMNFELVRDQKQKSVATK</sequence>